<proteinExistence type="inferred from homology"/>
<evidence type="ECO:0000256" key="8">
    <source>
        <dbReference type="ARBA" id="ARBA00030407"/>
    </source>
</evidence>
<dbReference type="AlphaFoldDB" id="A0A562X7N8"/>
<dbReference type="UniPathway" id="UPA00344"/>
<dbReference type="EC" id="2.8.1.12" evidence="3"/>
<keyword evidence="5" id="KW-0501">Molybdenum cofactor biosynthesis</keyword>
<evidence type="ECO:0000256" key="6">
    <source>
        <dbReference type="ARBA" id="ARBA00026066"/>
    </source>
</evidence>
<dbReference type="PANTHER" id="PTHR23404">
    <property type="entry name" value="MOLYBDOPTERIN SYNTHASE RELATED"/>
    <property type="match status" value="1"/>
</dbReference>
<dbReference type="GO" id="GO:0030366">
    <property type="term" value="F:molybdopterin synthase activity"/>
    <property type="evidence" value="ECO:0007669"/>
    <property type="project" value="UniProtKB-EC"/>
</dbReference>
<sequence>MELYSGELNVTEITNRWFMQNKDKNYGAIITFVGVVRDEDGIDGLSFDIYEPLLKKWFDAWQEKAKEKNATIFMAHSKGDVPNHASSFIAGVLSPKRKVALSLINDFVEDFKANAPIWKYDLKNAQRIYAKDRSQAINGAGILS</sequence>
<evidence type="ECO:0000256" key="7">
    <source>
        <dbReference type="ARBA" id="ARBA00029745"/>
    </source>
</evidence>
<dbReference type="InterPro" id="IPR036563">
    <property type="entry name" value="MoaE_sf"/>
</dbReference>
<evidence type="ECO:0000256" key="1">
    <source>
        <dbReference type="ARBA" id="ARBA00005046"/>
    </source>
</evidence>
<evidence type="ECO:0000256" key="2">
    <source>
        <dbReference type="ARBA" id="ARBA00005426"/>
    </source>
</evidence>
<dbReference type="RefSeq" id="WP_104064704.1">
    <property type="nucleotide sequence ID" value="NZ_VOAP01000029.1"/>
</dbReference>
<evidence type="ECO:0000313" key="13">
    <source>
        <dbReference type="Proteomes" id="UP000321812"/>
    </source>
</evidence>
<gene>
    <name evidence="12" type="ORF">YZ82_09225</name>
</gene>
<accession>A0A562X7N8</accession>
<dbReference type="SUPFAM" id="SSF54690">
    <property type="entry name" value="Molybdopterin synthase subunit MoaE"/>
    <property type="match status" value="1"/>
</dbReference>
<comment type="pathway">
    <text evidence="1">Cofactor biosynthesis; molybdopterin biosynthesis.</text>
</comment>
<organism evidence="12 13">
    <name type="scientific">Campylobacter hyointestinalis</name>
    <dbReference type="NCBI Taxonomy" id="198"/>
    <lineage>
        <taxon>Bacteria</taxon>
        <taxon>Pseudomonadati</taxon>
        <taxon>Campylobacterota</taxon>
        <taxon>Epsilonproteobacteria</taxon>
        <taxon>Campylobacterales</taxon>
        <taxon>Campylobacteraceae</taxon>
        <taxon>Campylobacter</taxon>
    </lineage>
</organism>
<name>A0A562X7N8_CAMHY</name>
<dbReference type="Proteomes" id="UP000321812">
    <property type="component" value="Unassembled WGS sequence"/>
</dbReference>
<evidence type="ECO:0000256" key="3">
    <source>
        <dbReference type="ARBA" id="ARBA00011950"/>
    </source>
</evidence>
<dbReference type="Gene3D" id="3.90.1170.40">
    <property type="entry name" value="Molybdopterin biosynthesis MoaE subunit"/>
    <property type="match status" value="1"/>
</dbReference>
<dbReference type="CDD" id="cd00756">
    <property type="entry name" value="MoaE"/>
    <property type="match status" value="1"/>
</dbReference>
<evidence type="ECO:0000256" key="9">
    <source>
        <dbReference type="ARBA" id="ARBA00030781"/>
    </source>
</evidence>
<comment type="caution">
    <text evidence="12">The sequence shown here is derived from an EMBL/GenBank/DDBJ whole genome shotgun (WGS) entry which is preliminary data.</text>
</comment>
<evidence type="ECO:0000256" key="4">
    <source>
        <dbReference type="ARBA" id="ARBA00013858"/>
    </source>
</evidence>
<dbReference type="Pfam" id="PF02391">
    <property type="entry name" value="MoaE"/>
    <property type="match status" value="1"/>
</dbReference>
<evidence type="ECO:0000256" key="10">
    <source>
        <dbReference type="ARBA" id="ARBA00032474"/>
    </source>
</evidence>
<dbReference type="GO" id="GO:0006777">
    <property type="term" value="P:Mo-molybdopterin cofactor biosynthetic process"/>
    <property type="evidence" value="ECO:0007669"/>
    <property type="project" value="UniProtKB-KW"/>
</dbReference>
<comment type="subunit">
    <text evidence="6">Heterotetramer of 2 MoaD subunits and 2 MoaE subunits. Also stable as homodimer. The enzyme changes between these two forms during catalysis.</text>
</comment>
<reference evidence="12 13" key="1">
    <citation type="submission" date="2019-07" db="EMBL/GenBank/DDBJ databases">
        <title>Rapid identification of Enteric Bacteria from Whole Genome Sequences (WGS) using Average Nucleotide Identity (ANI).</title>
        <authorList>
            <person name="Lane C."/>
        </authorList>
    </citation>
    <scope>NUCLEOTIDE SEQUENCE [LARGE SCALE GENOMIC DNA]</scope>
    <source>
        <strain evidence="12 13">D2411</strain>
    </source>
</reference>
<protein>
    <recommendedName>
        <fullName evidence="4">Molybdopterin synthase catalytic subunit</fullName>
        <ecNumber evidence="3">2.8.1.12</ecNumber>
    </recommendedName>
    <alternativeName>
        <fullName evidence="9">MPT synthase subunit 2</fullName>
    </alternativeName>
    <alternativeName>
        <fullName evidence="7">Molybdenum cofactor biosynthesis protein E</fullName>
    </alternativeName>
    <alternativeName>
        <fullName evidence="8">Molybdopterin-converting factor large subunit</fullName>
    </alternativeName>
    <alternativeName>
        <fullName evidence="10">Molybdopterin-converting factor subunit 2</fullName>
    </alternativeName>
</protein>
<dbReference type="EMBL" id="VOAP01000029">
    <property type="protein sequence ID" value="TWO18169.1"/>
    <property type="molecule type" value="Genomic_DNA"/>
</dbReference>
<dbReference type="InterPro" id="IPR003448">
    <property type="entry name" value="Mopterin_biosynth_MoaE"/>
</dbReference>
<comment type="similarity">
    <text evidence="2">Belongs to the MoaE family.</text>
</comment>
<evidence type="ECO:0000313" key="12">
    <source>
        <dbReference type="EMBL" id="TWO18169.1"/>
    </source>
</evidence>
<evidence type="ECO:0000256" key="11">
    <source>
        <dbReference type="ARBA" id="ARBA00049878"/>
    </source>
</evidence>
<evidence type="ECO:0000256" key="5">
    <source>
        <dbReference type="ARBA" id="ARBA00023150"/>
    </source>
</evidence>
<comment type="catalytic activity">
    <reaction evidence="11">
        <text>2 [molybdopterin-synthase sulfur-carrier protein]-C-terminal-Gly-aminoethanethioate + cyclic pyranopterin phosphate + H2O = molybdopterin + 2 [molybdopterin-synthase sulfur-carrier protein]-C-terminal Gly-Gly + 2 H(+)</text>
        <dbReference type="Rhea" id="RHEA:26333"/>
        <dbReference type="Rhea" id="RHEA-COMP:12202"/>
        <dbReference type="Rhea" id="RHEA-COMP:19907"/>
        <dbReference type="ChEBI" id="CHEBI:15377"/>
        <dbReference type="ChEBI" id="CHEBI:15378"/>
        <dbReference type="ChEBI" id="CHEBI:58698"/>
        <dbReference type="ChEBI" id="CHEBI:59648"/>
        <dbReference type="ChEBI" id="CHEBI:90778"/>
        <dbReference type="ChEBI" id="CHEBI:232372"/>
        <dbReference type="EC" id="2.8.1.12"/>
    </reaction>
</comment>